<evidence type="ECO:0000313" key="1">
    <source>
        <dbReference type="EMBL" id="KLO53770.1"/>
    </source>
</evidence>
<accession>A0ABR5G0N4</accession>
<sequence>MAVRPLVTTGVALLSAGALVAGTPALFVPRDEVTVASSATEAPSHRKLTAEQINLLSLSLEGALGSFFDGYGGYYYQGTVTATAYVKDSQGNLVKEK</sequence>
<dbReference type="RefSeq" id="WP_047040620.1">
    <property type="nucleotide sequence ID" value="NZ_LDCO01000046.1"/>
</dbReference>
<evidence type="ECO:0000313" key="2">
    <source>
        <dbReference type="Proteomes" id="UP000036499"/>
    </source>
</evidence>
<comment type="caution">
    <text evidence="1">The sequence shown here is derived from an EMBL/GenBank/DDBJ whole genome shotgun (WGS) entry which is preliminary data.</text>
</comment>
<keyword evidence="2" id="KW-1185">Reference proteome</keyword>
<organism evidence="1 2">
    <name type="scientific">Mycolicibacterium senegalense</name>
    <dbReference type="NCBI Taxonomy" id="1796"/>
    <lineage>
        <taxon>Bacteria</taxon>
        <taxon>Bacillati</taxon>
        <taxon>Actinomycetota</taxon>
        <taxon>Actinomycetes</taxon>
        <taxon>Mycobacteriales</taxon>
        <taxon>Mycobacteriaceae</taxon>
        <taxon>Mycolicibacterium</taxon>
    </lineage>
</organism>
<protein>
    <submittedName>
        <fullName evidence="1">Uncharacterized protein</fullName>
    </submittedName>
</protein>
<gene>
    <name evidence="1" type="ORF">ABW05_22045</name>
</gene>
<dbReference type="Proteomes" id="UP000036499">
    <property type="component" value="Unassembled WGS sequence"/>
</dbReference>
<dbReference type="EMBL" id="LDPU01000001">
    <property type="protein sequence ID" value="KLO53770.1"/>
    <property type="molecule type" value="Genomic_DNA"/>
</dbReference>
<reference evidence="1 2" key="1">
    <citation type="submission" date="2015-05" db="EMBL/GenBank/DDBJ databases">
        <title>Genome sequence of Mycobacterium senegalense.</title>
        <authorList>
            <person name="Greninger A.L."/>
            <person name="Miller S."/>
        </authorList>
    </citation>
    <scope>NUCLEOTIDE SEQUENCE [LARGE SCALE GENOMIC DNA]</scope>
    <source>
        <strain evidence="1 2">CK2</strain>
    </source>
</reference>
<name>A0ABR5G0N4_9MYCO</name>
<proteinExistence type="predicted"/>